<keyword evidence="2" id="KW-0997">Cell inner membrane</keyword>
<dbReference type="Proteomes" id="UP000541347">
    <property type="component" value="Unassembled WGS sequence"/>
</dbReference>
<dbReference type="InterPro" id="IPR000727">
    <property type="entry name" value="T_SNARE_dom"/>
</dbReference>
<evidence type="ECO:0000256" key="5">
    <source>
        <dbReference type="PROSITE-ProRule" id="PRU00284"/>
    </source>
</evidence>
<keyword evidence="2" id="KW-0472">Membrane</keyword>
<dbReference type="SUPFAM" id="SSF46458">
    <property type="entry name" value="Globin-like"/>
    <property type="match status" value="1"/>
</dbReference>
<reference evidence="8 9" key="1">
    <citation type="submission" date="2020-01" db="EMBL/GenBank/DDBJ databases">
        <authorList>
            <person name="Peng S.Y."/>
            <person name="Li J."/>
            <person name="Wang M."/>
            <person name="Wang L."/>
            <person name="Wang C.Q."/>
            <person name="Wang J.R."/>
        </authorList>
    </citation>
    <scope>NUCLEOTIDE SEQUENCE [LARGE SCALE GENOMIC DNA]</scope>
    <source>
        <strain evidence="8 9">XCT-34</strain>
    </source>
</reference>
<dbReference type="Pfam" id="PF11563">
    <property type="entry name" value="Protoglobin"/>
    <property type="match status" value="1"/>
</dbReference>
<dbReference type="CDD" id="cd01068">
    <property type="entry name" value="globin_sensor"/>
    <property type="match status" value="1"/>
</dbReference>
<proteinExistence type="inferred from homology"/>
<accession>A0ABW9ZFN9</accession>
<dbReference type="PANTHER" id="PTHR32089">
    <property type="entry name" value="METHYL-ACCEPTING CHEMOTAXIS PROTEIN MCPB"/>
    <property type="match status" value="1"/>
</dbReference>
<dbReference type="Gene3D" id="1.10.490.10">
    <property type="entry name" value="Globins"/>
    <property type="match status" value="1"/>
</dbReference>
<dbReference type="Pfam" id="PF00015">
    <property type="entry name" value="MCPsignal"/>
    <property type="match status" value="1"/>
</dbReference>
<evidence type="ECO:0000259" key="7">
    <source>
        <dbReference type="PROSITE" id="PS50192"/>
    </source>
</evidence>
<dbReference type="InterPro" id="IPR012292">
    <property type="entry name" value="Globin/Proto"/>
</dbReference>
<evidence type="ECO:0000313" key="8">
    <source>
        <dbReference type="EMBL" id="NBN63498.1"/>
    </source>
</evidence>
<sequence length="448" mass="47669">MPSLQIADRLGFFQLSAEELRVAREAWQLIEPALPGMLESFYAHVARVPSLAAIIGGRQAHLIKAQTSHWRQLFCNGFDAAYQESALRIGRAHVRIGLEPSWYIGGYGFVLSHLTQLFGRRHRFSGRRTAELTSVVTRIVLLDMDIAVSTYGEAMVEAARQREQRIRSAVEGFEGQLRSALGGLTQASEALEHTAEELSGVARETSARIGSMEGSAATSTRGVHASAAATEQMAASIHEISRQAGMSRDISNEALDNARRTNDSVQSLSAAAERVGSVIELISEIAGQTNLLALNATIEAARAGEMGRGFAVVAAEVKELASQTTRATEEITGQVAAIQAATRQSVADISQITATIGNLARIASEISTAVEQQMQATTEISSSVQTAAAGTASLSDELASIRDMAQGTRDSASHVSHMSGSLKAQAADLDQNARRFLADVLTQPDAAA</sequence>
<dbReference type="PROSITE" id="PS50111">
    <property type="entry name" value="CHEMOTAXIS_TRANSDUC_2"/>
    <property type="match status" value="1"/>
</dbReference>
<feature type="domain" description="T-SNARE coiled-coil homology" evidence="7">
    <location>
        <begin position="339"/>
        <end position="401"/>
    </location>
</feature>
<name>A0ABW9ZFN9_9HYPH</name>
<evidence type="ECO:0000256" key="2">
    <source>
        <dbReference type="ARBA" id="ARBA00022519"/>
    </source>
</evidence>
<dbReference type="PANTHER" id="PTHR32089:SF112">
    <property type="entry name" value="LYSOZYME-LIKE PROTEIN-RELATED"/>
    <property type="match status" value="1"/>
</dbReference>
<dbReference type="SMART" id="SM00283">
    <property type="entry name" value="MA"/>
    <property type="match status" value="1"/>
</dbReference>
<dbReference type="Gene3D" id="1.10.287.950">
    <property type="entry name" value="Methyl-accepting chemotaxis protein"/>
    <property type="match status" value="1"/>
</dbReference>
<comment type="similarity">
    <text evidence="4">Belongs to the methyl-accepting chemotaxis (MCP) protein family.</text>
</comment>
<keyword evidence="2" id="KW-1003">Cell membrane</keyword>
<evidence type="ECO:0000256" key="4">
    <source>
        <dbReference type="ARBA" id="ARBA00029447"/>
    </source>
</evidence>
<dbReference type="RefSeq" id="WP_161675455.1">
    <property type="nucleotide sequence ID" value="NZ_JAABLP010000002.1"/>
</dbReference>
<organism evidence="8 9">
    <name type="scientific">Pannonibacter tanglangensis</name>
    <dbReference type="NCBI Taxonomy" id="2750084"/>
    <lineage>
        <taxon>Bacteria</taxon>
        <taxon>Pseudomonadati</taxon>
        <taxon>Pseudomonadota</taxon>
        <taxon>Alphaproteobacteria</taxon>
        <taxon>Hyphomicrobiales</taxon>
        <taxon>Stappiaceae</taxon>
        <taxon>Pannonibacter</taxon>
    </lineage>
</organism>
<dbReference type="InterPro" id="IPR039379">
    <property type="entry name" value="Protoglobin_sensor_dom"/>
</dbReference>
<dbReference type="InterPro" id="IPR044398">
    <property type="entry name" value="Globin-sensor_dom"/>
</dbReference>
<dbReference type="PROSITE" id="PS50192">
    <property type="entry name" value="T_SNARE"/>
    <property type="match status" value="1"/>
</dbReference>
<evidence type="ECO:0000256" key="3">
    <source>
        <dbReference type="ARBA" id="ARBA00023224"/>
    </source>
</evidence>
<evidence type="ECO:0000256" key="1">
    <source>
        <dbReference type="ARBA" id="ARBA00004429"/>
    </source>
</evidence>
<keyword evidence="9" id="KW-1185">Reference proteome</keyword>
<dbReference type="SUPFAM" id="SSF58104">
    <property type="entry name" value="Methyl-accepting chemotaxis protein (MCP) signaling domain"/>
    <property type="match status" value="1"/>
</dbReference>
<comment type="caution">
    <text evidence="8">The sequence shown here is derived from an EMBL/GenBank/DDBJ whole genome shotgun (WGS) entry which is preliminary data.</text>
</comment>
<dbReference type="InterPro" id="IPR004089">
    <property type="entry name" value="MCPsignal_dom"/>
</dbReference>
<comment type="subcellular location">
    <subcellularLocation>
        <location evidence="1">Cell inner membrane</location>
        <topology evidence="1">Multi-pass membrane protein</topology>
    </subcellularLocation>
</comment>
<dbReference type="InterPro" id="IPR009050">
    <property type="entry name" value="Globin-like_sf"/>
</dbReference>
<feature type="domain" description="Methyl-accepting transducer" evidence="6">
    <location>
        <begin position="194"/>
        <end position="426"/>
    </location>
</feature>
<evidence type="ECO:0000259" key="6">
    <source>
        <dbReference type="PROSITE" id="PS50111"/>
    </source>
</evidence>
<protein>
    <submittedName>
        <fullName evidence="8">Chemotaxis protein</fullName>
    </submittedName>
</protein>
<evidence type="ECO:0000313" key="9">
    <source>
        <dbReference type="Proteomes" id="UP000541347"/>
    </source>
</evidence>
<gene>
    <name evidence="8" type="ORF">GWI71_07375</name>
</gene>
<dbReference type="EMBL" id="JAABLP010000002">
    <property type="protein sequence ID" value="NBN63498.1"/>
    <property type="molecule type" value="Genomic_DNA"/>
</dbReference>
<keyword evidence="3 5" id="KW-0807">Transducer</keyword>